<evidence type="ECO:0000313" key="2">
    <source>
        <dbReference type="EMBL" id="KZO90871.1"/>
    </source>
</evidence>
<feature type="region of interest" description="Disordered" evidence="1">
    <location>
        <begin position="1"/>
        <end position="63"/>
    </location>
</feature>
<protein>
    <submittedName>
        <fullName evidence="2">Uncharacterized protein</fullName>
    </submittedName>
</protein>
<sequence>MPASHISATQPPPSPAPATSTSTCSPSAYSRARASAPFSPLWASGSTSSAPSGTTFRLPLGRGYDRAPRGAIKIIGSSSNSYGSSPFSVALKALFDTLCPVLYHTAPLARQPRPTDVV</sequence>
<dbReference type="AlphaFoldDB" id="A0A167GSY8"/>
<organism evidence="2 3">
    <name type="scientific">Calocera viscosa (strain TUFC12733)</name>
    <dbReference type="NCBI Taxonomy" id="1330018"/>
    <lineage>
        <taxon>Eukaryota</taxon>
        <taxon>Fungi</taxon>
        <taxon>Dikarya</taxon>
        <taxon>Basidiomycota</taxon>
        <taxon>Agaricomycotina</taxon>
        <taxon>Dacrymycetes</taxon>
        <taxon>Dacrymycetales</taxon>
        <taxon>Dacrymycetaceae</taxon>
        <taxon>Calocera</taxon>
    </lineage>
</organism>
<feature type="compositionally biased region" description="Low complexity" evidence="1">
    <location>
        <begin position="17"/>
        <end position="55"/>
    </location>
</feature>
<evidence type="ECO:0000313" key="3">
    <source>
        <dbReference type="Proteomes" id="UP000076738"/>
    </source>
</evidence>
<keyword evidence="3" id="KW-1185">Reference proteome</keyword>
<gene>
    <name evidence="2" type="ORF">CALVIDRAFT_374504</name>
</gene>
<evidence type="ECO:0000256" key="1">
    <source>
        <dbReference type="SAM" id="MobiDB-lite"/>
    </source>
</evidence>
<name>A0A167GSY8_CALVF</name>
<dbReference type="Proteomes" id="UP000076738">
    <property type="component" value="Unassembled WGS sequence"/>
</dbReference>
<proteinExistence type="predicted"/>
<dbReference type="EMBL" id="KV417333">
    <property type="protein sequence ID" value="KZO90871.1"/>
    <property type="molecule type" value="Genomic_DNA"/>
</dbReference>
<reference evidence="2 3" key="1">
    <citation type="journal article" date="2016" name="Mol. Biol. Evol.">
        <title>Comparative Genomics of Early-Diverging Mushroom-Forming Fungi Provides Insights into the Origins of Lignocellulose Decay Capabilities.</title>
        <authorList>
            <person name="Nagy L.G."/>
            <person name="Riley R."/>
            <person name="Tritt A."/>
            <person name="Adam C."/>
            <person name="Daum C."/>
            <person name="Floudas D."/>
            <person name="Sun H."/>
            <person name="Yadav J.S."/>
            <person name="Pangilinan J."/>
            <person name="Larsson K.H."/>
            <person name="Matsuura K."/>
            <person name="Barry K."/>
            <person name="Labutti K."/>
            <person name="Kuo R."/>
            <person name="Ohm R.A."/>
            <person name="Bhattacharya S.S."/>
            <person name="Shirouzu T."/>
            <person name="Yoshinaga Y."/>
            <person name="Martin F.M."/>
            <person name="Grigoriev I.V."/>
            <person name="Hibbett D.S."/>
        </authorList>
    </citation>
    <scope>NUCLEOTIDE SEQUENCE [LARGE SCALE GENOMIC DNA]</scope>
    <source>
        <strain evidence="2 3">TUFC12733</strain>
    </source>
</reference>
<accession>A0A167GSY8</accession>